<dbReference type="AlphaFoldDB" id="A0A2W6NQ75"/>
<proteinExistence type="predicted"/>
<protein>
    <submittedName>
        <fullName evidence="1">Uncharacterized protein</fullName>
    </submittedName>
</protein>
<accession>A0A2W6NQ75</accession>
<sequence length="85" mass="9957">MKTMKNKFIIVVLDDWEGLYYKNELISEGHEIRSKELVGLMKQHKVSDVDYEYLNQEGENIVQACGSMFITYEEVKPYLEEGGYV</sequence>
<evidence type="ECO:0000313" key="1">
    <source>
        <dbReference type="EMBL" id="PZT57418.1"/>
    </source>
</evidence>
<reference evidence="1 2" key="1">
    <citation type="submission" date="2018-06" db="EMBL/GenBank/DDBJ databases">
        <title>Isolation of heavy metals resistant Paenibacillus silvae NC2 from Gold-Copper mine in ZiJin, China.</title>
        <authorList>
            <person name="Xu J."/>
            <person name="Mazhar H.S."/>
            <person name="Rensing C."/>
        </authorList>
    </citation>
    <scope>NUCLEOTIDE SEQUENCE [LARGE SCALE GENOMIC DNA]</scope>
    <source>
        <strain evidence="1 2">NC2</strain>
    </source>
</reference>
<dbReference type="Proteomes" id="UP000249204">
    <property type="component" value="Unassembled WGS sequence"/>
</dbReference>
<gene>
    <name evidence="1" type="ORF">DN757_01820</name>
</gene>
<organism evidence="1 2">
    <name type="scientific">Paenibacillus silvae</name>
    <dbReference type="NCBI Taxonomy" id="1325358"/>
    <lineage>
        <taxon>Bacteria</taxon>
        <taxon>Bacillati</taxon>
        <taxon>Bacillota</taxon>
        <taxon>Bacilli</taxon>
        <taxon>Bacillales</taxon>
        <taxon>Paenibacillaceae</taxon>
        <taxon>Paenibacillus</taxon>
    </lineage>
</organism>
<dbReference type="EMBL" id="QKWW01000006">
    <property type="protein sequence ID" value="PZT57418.1"/>
    <property type="molecule type" value="Genomic_DNA"/>
</dbReference>
<comment type="caution">
    <text evidence="1">The sequence shown here is derived from an EMBL/GenBank/DDBJ whole genome shotgun (WGS) entry which is preliminary data.</text>
</comment>
<name>A0A2W6NQ75_9BACL</name>
<evidence type="ECO:0000313" key="2">
    <source>
        <dbReference type="Proteomes" id="UP000249204"/>
    </source>
</evidence>